<keyword evidence="2" id="KW-0614">Plasmid</keyword>
<dbReference type="EMBL" id="MZ502219">
    <property type="protein sequence ID" value="QXV92374.1"/>
    <property type="molecule type" value="Genomic_DNA"/>
</dbReference>
<evidence type="ECO:0000313" key="2">
    <source>
        <dbReference type="EMBL" id="QXV92105.1"/>
    </source>
</evidence>
<dbReference type="AlphaFoldDB" id="A0A8F7KTU3"/>
<protein>
    <submittedName>
        <fullName evidence="2">Uncharacterized protein</fullName>
    </submittedName>
</protein>
<geneLocation type="plasmid" evidence="2">
    <name>unnamed</name>
</geneLocation>
<dbReference type="RefSeq" id="WP_003979048.1">
    <property type="nucleotide sequence ID" value="NZ_CP025552.1"/>
</dbReference>
<proteinExistence type="predicted"/>
<feature type="region of interest" description="Disordered" evidence="1">
    <location>
        <begin position="42"/>
        <end position="72"/>
    </location>
</feature>
<sequence length="72" mass="7614">MPRNETAPVFTLQPFAAPRPTWWQAHRHQVLSTAALVGGFVLGSHSTSTPAADAPPAHIAPAHPSSQPTPSR</sequence>
<feature type="compositionally biased region" description="Low complexity" evidence="1">
    <location>
        <begin position="50"/>
        <end position="72"/>
    </location>
</feature>
<dbReference type="EMBL" id="MZ502218">
    <property type="protein sequence ID" value="QXV92105.1"/>
    <property type="molecule type" value="Genomic_DNA"/>
</dbReference>
<evidence type="ECO:0000256" key="1">
    <source>
        <dbReference type="SAM" id="MobiDB-lite"/>
    </source>
</evidence>
<dbReference type="GeneID" id="66860569"/>
<geneLocation type="plasmid" evidence="3">
    <name>pPZG101</name>
</geneLocation>
<name>A0A8F7KTU3_STRRM</name>
<reference evidence="2" key="1">
    <citation type="submission" date="2021-06" db="EMBL/GenBank/DDBJ databases">
        <authorList>
            <person name="Tome M."/>
            <person name="Jakse J."/>
            <person name="Slemc L."/>
            <person name="Garcia A.R."/>
            <person name="Petkovic H."/>
        </authorList>
    </citation>
    <scope>NUCLEOTIDE SEQUENCE</scope>
    <source>
        <plasmid evidence="3">pPZG101</plasmid>
        <plasmid evidence="2">unnamed</plasmid>
    </source>
</reference>
<accession>A0A8F7KTU3</accession>
<evidence type="ECO:0000313" key="3">
    <source>
        <dbReference type="EMBL" id="QXV92374.1"/>
    </source>
</evidence>
<organism evidence="2">
    <name type="scientific">Streptomyces rimosus</name>
    <dbReference type="NCBI Taxonomy" id="1927"/>
    <lineage>
        <taxon>Bacteria</taxon>
        <taxon>Bacillati</taxon>
        <taxon>Actinomycetota</taxon>
        <taxon>Actinomycetes</taxon>
        <taxon>Kitasatosporales</taxon>
        <taxon>Streptomycetaceae</taxon>
        <taxon>Streptomyces</taxon>
    </lineage>
</organism>
<gene>
    <name evidence="2" type="ORF">M4018_083030</name>
    <name evidence="3" type="ORF">R6500_083030</name>
</gene>